<dbReference type="SUPFAM" id="SSF50486">
    <property type="entry name" value="FMT C-terminal domain-like"/>
    <property type="match status" value="1"/>
</dbReference>
<evidence type="ECO:0000313" key="6">
    <source>
        <dbReference type="EMBL" id="PJJ69136.1"/>
    </source>
</evidence>
<dbReference type="InterPro" id="IPR036995">
    <property type="entry name" value="MPG_sf"/>
</dbReference>
<keyword evidence="7" id="KW-1185">Reference proteome</keyword>
<evidence type="ECO:0000256" key="3">
    <source>
        <dbReference type="ARBA" id="ARBA00022801"/>
    </source>
</evidence>
<dbReference type="Gene3D" id="3.10.300.10">
    <property type="entry name" value="Methylpurine-DNA glycosylase (MPG)"/>
    <property type="match status" value="1"/>
</dbReference>
<dbReference type="AlphaFoldDB" id="A0A2M9CCT3"/>
<dbReference type="NCBIfam" id="NF002003">
    <property type="entry name" value="PRK00802.1-3"/>
    <property type="match status" value="1"/>
</dbReference>
<evidence type="ECO:0000256" key="1">
    <source>
        <dbReference type="ARBA" id="ARBA00009232"/>
    </source>
</evidence>
<dbReference type="PANTHER" id="PTHR10429">
    <property type="entry name" value="DNA-3-METHYLADENINE GLYCOSYLASE"/>
    <property type="match status" value="1"/>
</dbReference>
<name>A0A2M9CCT3_9CELL</name>
<dbReference type="GO" id="GO:0003905">
    <property type="term" value="F:alkylbase DNA N-glycosylase activity"/>
    <property type="evidence" value="ECO:0007669"/>
    <property type="project" value="InterPro"/>
</dbReference>
<dbReference type="InterPro" id="IPR011034">
    <property type="entry name" value="Formyl_transferase-like_C_sf"/>
</dbReference>
<dbReference type="EC" id="3.2.2.-" evidence="5"/>
<keyword evidence="4 5" id="KW-0234">DNA repair</keyword>
<dbReference type="FunFam" id="3.10.300.10:FF:000001">
    <property type="entry name" value="Putative 3-methyladenine DNA glycosylase"/>
    <property type="match status" value="1"/>
</dbReference>
<proteinExistence type="inferred from homology"/>
<dbReference type="Proteomes" id="UP000231693">
    <property type="component" value="Unassembled WGS sequence"/>
</dbReference>
<accession>A0A2M9CCT3</accession>
<evidence type="ECO:0000256" key="5">
    <source>
        <dbReference type="HAMAP-Rule" id="MF_00527"/>
    </source>
</evidence>
<reference evidence="6 7" key="1">
    <citation type="submission" date="2017-11" db="EMBL/GenBank/DDBJ databases">
        <title>Genomic Encyclopedia of Archaeal and Bacterial Type Strains, Phase II (KMG-II): From Individual Species to Whole Genera.</title>
        <authorList>
            <person name="Goeker M."/>
        </authorList>
    </citation>
    <scope>NUCLEOTIDE SEQUENCE [LARGE SCALE GENOMIC DNA]</scope>
    <source>
        <strain evidence="6 7">DSM 25478</strain>
    </source>
</reference>
<keyword evidence="3 5" id="KW-0378">Hydrolase</keyword>
<organism evidence="6 7">
    <name type="scientific">Sediminihabitans luteus</name>
    <dbReference type="NCBI Taxonomy" id="1138585"/>
    <lineage>
        <taxon>Bacteria</taxon>
        <taxon>Bacillati</taxon>
        <taxon>Actinomycetota</taxon>
        <taxon>Actinomycetes</taxon>
        <taxon>Micrococcales</taxon>
        <taxon>Cellulomonadaceae</taxon>
        <taxon>Sediminihabitans</taxon>
    </lineage>
</organism>
<dbReference type="HAMAP" id="MF_00527">
    <property type="entry name" value="3MGH"/>
    <property type="match status" value="1"/>
</dbReference>
<dbReference type="GO" id="GO:0003677">
    <property type="term" value="F:DNA binding"/>
    <property type="evidence" value="ECO:0007669"/>
    <property type="project" value="InterPro"/>
</dbReference>
<dbReference type="PANTHER" id="PTHR10429:SF0">
    <property type="entry name" value="DNA-3-METHYLADENINE GLYCOSYLASE"/>
    <property type="match status" value="1"/>
</dbReference>
<evidence type="ECO:0000256" key="2">
    <source>
        <dbReference type="ARBA" id="ARBA00022763"/>
    </source>
</evidence>
<comment type="similarity">
    <text evidence="1 5">Belongs to the DNA glycosylase MPG family.</text>
</comment>
<comment type="caution">
    <text evidence="6">The sequence shown here is derived from an EMBL/GenBank/DDBJ whole genome shotgun (WGS) entry which is preliminary data.</text>
</comment>
<dbReference type="Pfam" id="PF02245">
    <property type="entry name" value="Pur_DNA_glyco"/>
    <property type="match status" value="1"/>
</dbReference>
<dbReference type="OrthoDB" id="9794313at2"/>
<dbReference type="EMBL" id="PGFE01000006">
    <property type="protein sequence ID" value="PJJ69136.1"/>
    <property type="molecule type" value="Genomic_DNA"/>
</dbReference>
<sequence>MIPVPVPSGPRDATVTARAAGPAPAHLVPLARRAYARDVVAVARDLLGAYVSVQADDGTVVLRLTEVEAYAGGDDPASHAYRGRTDRNRSMFGEPGHLYVYRHLGLHHCVNVVCGDRGEPAAVLLRAGEVVEGAALARERRARVGTVDSDRQIARGPGRLAVALGLTLQDDGRDVTDAAGDVVLGVEKGLHRAPVSHGPRVGVAGEGADADRFPWRFWVTDDRTVSPFRPAYRRPRPD</sequence>
<dbReference type="GO" id="GO:0006284">
    <property type="term" value="P:base-excision repair"/>
    <property type="evidence" value="ECO:0007669"/>
    <property type="project" value="InterPro"/>
</dbReference>
<gene>
    <name evidence="6" type="ORF">CLV28_2946</name>
</gene>
<dbReference type="CDD" id="cd00540">
    <property type="entry name" value="AAG"/>
    <property type="match status" value="1"/>
</dbReference>
<protein>
    <recommendedName>
        <fullName evidence="5">Putative 3-methyladenine DNA glycosylase</fullName>
        <ecNumber evidence="5">3.2.2.-</ecNumber>
    </recommendedName>
</protein>
<dbReference type="NCBIfam" id="TIGR00567">
    <property type="entry name" value="3mg"/>
    <property type="match status" value="1"/>
</dbReference>
<evidence type="ECO:0000313" key="7">
    <source>
        <dbReference type="Proteomes" id="UP000231693"/>
    </source>
</evidence>
<dbReference type="InterPro" id="IPR003180">
    <property type="entry name" value="MPG"/>
</dbReference>
<dbReference type="RefSeq" id="WP_100424068.1">
    <property type="nucleotide sequence ID" value="NZ_BOOX01000008.1"/>
</dbReference>
<evidence type="ECO:0000256" key="4">
    <source>
        <dbReference type="ARBA" id="ARBA00023204"/>
    </source>
</evidence>
<keyword evidence="2 5" id="KW-0227">DNA damage</keyword>